<keyword evidence="1" id="KW-1133">Transmembrane helix</keyword>
<keyword evidence="1" id="KW-0812">Transmembrane</keyword>
<reference evidence="2 3" key="1">
    <citation type="submission" date="2019-07" db="EMBL/GenBank/DDBJ databases">
        <authorList>
            <person name="Kim J."/>
        </authorList>
    </citation>
    <scope>NUCLEOTIDE SEQUENCE [LARGE SCALE GENOMIC DNA]</scope>
    <source>
        <strain evidence="2 3">JC52</strain>
    </source>
</reference>
<feature type="transmembrane region" description="Helical" evidence="1">
    <location>
        <begin position="20"/>
        <end position="42"/>
    </location>
</feature>
<protein>
    <submittedName>
        <fullName evidence="2">Uncharacterized protein</fullName>
    </submittedName>
</protein>
<feature type="transmembrane region" description="Helical" evidence="1">
    <location>
        <begin position="104"/>
        <end position="125"/>
    </location>
</feature>
<dbReference type="Proteomes" id="UP000317036">
    <property type="component" value="Unassembled WGS sequence"/>
</dbReference>
<proteinExistence type="predicted"/>
<comment type="caution">
    <text evidence="2">The sequence shown here is derived from an EMBL/GenBank/DDBJ whole genome shotgun (WGS) entry which is preliminary data.</text>
</comment>
<evidence type="ECO:0000313" key="3">
    <source>
        <dbReference type="Proteomes" id="UP000317036"/>
    </source>
</evidence>
<sequence length="161" mass="18611">MKYLLFAGLLVLGYFSFPWAWIALLAILGIFAFIAWFQAFVWKRRITMYGYTKNPYLSDEANELYSSYPQFYDSPFAAKSIVETSGLLWVAGLVLAVWGAFYTYWIGLAFFVIGFVLATITNGYFKPRSNKTNLQELHEEIMAYKFKAYAHQAVSDRKQSH</sequence>
<evidence type="ECO:0000313" key="2">
    <source>
        <dbReference type="EMBL" id="TVY00994.1"/>
    </source>
</evidence>
<name>A0A559JM93_9BACL</name>
<keyword evidence="3" id="KW-1185">Reference proteome</keyword>
<evidence type="ECO:0000256" key="1">
    <source>
        <dbReference type="SAM" id="Phobius"/>
    </source>
</evidence>
<dbReference type="RefSeq" id="WP_144854556.1">
    <property type="nucleotide sequence ID" value="NZ_VNJI01000073.1"/>
</dbReference>
<dbReference type="EMBL" id="VNJI01000073">
    <property type="protein sequence ID" value="TVY00994.1"/>
    <property type="molecule type" value="Genomic_DNA"/>
</dbReference>
<gene>
    <name evidence="2" type="ORF">FPZ49_32905</name>
</gene>
<dbReference type="AlphaFoldDB" id="A0A559JM93"/>
<accession>A0A559JM93</accession>
<keyword evidence="1" id="KW-0472">Membrane</keyword>
<feature type="transmembrane region" description="Helical" evidence="1">
    <location>
        <begin position="76"/>
        <end position="98"/>
    </location>
</feature>
<organism evidence="2 3">
    <name type="scientific">Paenibacillus cremeus</name>
    <dbReference type="NCBI Taxonomy" id="2163881"/>
    <lineage>
        <taxon>Bacteria</taxon>
        <taxon>Bacillati</taxon>
        <taxon>Bacillota</taxon>
        <taxon>Bacilli</taxon>
        <taxon>Bacillales</taxon>
        <taxon>Paenibacillaceae</taxon>
        <taxon>Paenibacillus</taxon>
    </lineage>
</organism>